<dbReference type="GO" id="GO:0006506">
    <property type="term" value="P:GPI anchor biosynthetic process"/>
    <property type="evidence" value="ECO:0007669"/>
    <property type="project" value="UniProtKB-UniPathway"/>
</dbReference>
<reference evidence="13 14" key="1">
    <citation type="journal article" date="2019" name="BMC Genomics">
        <title>Chromosome level assembly and comparative genome analysis confirm lager-brewing yeasts originated from a single hybridization.</title>
        <authorList>
            <person name="Salazar A.N."/>
            <person name="Gorter de Vries A.R."/>
            <person name="van den Broek M."/>
            <person name="Brouwers N."/>
            <person name="de la Torre Cortes P."/>
            <person name="Kuijpers N.G.A."/>
            <person name="Daran J.G."/>
            <person name="Abeel T."/>
        </authorList>
    </citation>
    <scope>NUCLEOTIDE SEQUENCE [LARGE SCALE GENOMIC DNA]</scope>
    <source>
        <strain evidence="13 14">CBS 1483</strain>
    </source>
</reference>
<keyword evidence="10 12" id="KW-1133">Transmembrane helix</keyword>
<evidence type="ECO:0000256" key="1">
    <source>
        <dbReference type="ARBA" id="ARBA00004477"/>
    </source>
</evidence>
<evidence type="ECO:0000313" key="14">
    <source>
        <dbReference type="Proteomes" id="UP000501346"/>
    </source>
</evidence>
<dbReference type="PANTHER" id="PTHR12468">
    <property type="entry name" value="GPI MANNOSYLTRANSFERASE 2"/>
    <property type="match status" value="1"/>
</dbReference>
<evidence type="ECO:0000313" key="13">
    <source>
        <dbReference type="EMBL" id="QID78012.1"/>
    </source>
</evidence>
<comment type="subcellular location">
    <subcellularLocation>
        <location evidence="1 12">Endoplasmic reticulum membrane</location>
        <topology evidence="1 12">Multi-pass membrane protein</topology>
    </subcellularLocation>
</comment>
<proteinExistence type="inferred from homology"/>
<feature type="transmembrane region" description="Helical" evidence="12">
    <location>
        <begin position="203"/>
        <end position="232"/>
    </location>
</feature>
<feature type="transmembrane region" description="Helical" evidence="12">
    <location>
        <begin position="351"/>
        <end position="368"/>
    </location>
</feature>
<evidence type="ECO:0000256" key="6">
    <source>
        <dbReference type="ARBA" id="ARBA00022676"/>
    </source>
</evidence>
<dbReference type="InterPro" id="IPR007315">
    <property type="entry name" value="PIG-V/Gpi18"/>
</dbReference>
<evidence type="ECO:0000256" key="3">
    <source>
        <dbReference type="ARBA" id="ARBA00008698"/>
    </source>
</evidence>
<dbReference type="UniPathway" id="UPA00196"/>
<comment type="similarity">
    <text evidence="3 12">Belongs to the PIGV family.</text>
</comment>
<evidence type="ECO:0000256" key="11">
    <source>
        <dbReference type="ARBA" id="ARBA00023136"/>
    </source>
</evidence>
<evidence type="ECO:0000256" key="9">
    <source>
        <dbReference type="ARBA" id="ARBA00022824"/>
    </source>
</evidence>
<comment type="function">
    <text evidence="12">Mannosyltransferase involved in glycosylphosphatidylinositol-anchor biosynthesis.</text>
</comment>
<evidence type="ECO:0000256" key="4">
    <source>
        <dbReference type="ARBA" id="ARBA00013795"/>
    </source>
</evidence>
<dbReference type="Proteomes" id="UP000501346">
    <property type="component" value="Chromosome ScII"/>
</dbReference>
<dbReference type="GO" id="GO:0000009">
    <property type="term" value="F:alpha-1,6-mannosyltransferase activity"/>
    <property type="evidence" value="ECO:0007669"/>
    <property type="project" value="InterPro"/>
</dbReference>
<dbReference type="Pfam" id="PF04188">
    <property type="entry name" value="Mannosyl_trans2"/>
    <property type="match status" value="1"/>
</dbReference>
<dbReference type="EC" id="2.4.1.-" evidence="12"/>
<accession>A0A6C1DLE2</accession>
<sequence length="433" mass="50859">MIVGLTLYFVLFRSIQYLLVFLTPIRQFDTSTSLLLNELCSSPFEINSYWNKYFWNKLLSWDSVFFIKNITSKNGKPQFEHEYAFSQLWTFFVRLFIKSNNDSIYHALRVGVAIENVLFYLSGIVLYFLTKKIFSQNIRQSQFARTIAKKTSLLFFLTSAAGFLTSIYSEPLSFFFAFVGIWSRECSISVPVLGQFDIPWRYWFPYSFISMTCFTLASLNRSNCVLLGIYFIFDLIELTKNRKFVKAICFPLLSGSLMFSALLYQQYYLPYKTFCPQRGEWCKSQLFSSIFITKTSLYSYIQSHYWGVGLLKYWTPNNIPNFLFAVPNIIILIYSSIYFSKIYPSYNLKALVWITRALVVIVCFFAHVQILNRIASFLPLHLWYLADRLVKTSDPKKMENPKGDDKIVKFYIYWLAFWIPLQTILFAAFLPPA</sequence>
<feature type="transmembrane region" description="Helical" evidence="12">
    <location>
        <begin position="319"/>
        <end position="339"/>
    </location>
</feature>
<keyword evidence="8 12" id="KW-0812">Transmembrane</keyword>
<keyword evidence="7 12" id="KW-0808">Transferase</keyword>
<dbReference type="EMBL" id="CP048984">
    <property type="protein sequence ID" value="QID78012.1"/>
    <property type="molecule type" value="Genomic_DNA"/>
</dbReference>
<dbReference type="OrthoDB" id="10252502at2759"/>
<evidence type="ECO:0000256" key="12">
    <source>
        <dbReference type="RuleBase" id="RU363112"/>
    </source>
</evidence>
<protein>
    <recommendedName>
        <fullName evidence="4 12">GPI mannosyltransferase 2</fullName>
        <ecNumber evidence="12">2.4.1.-</ecNumber>
    </recommendedName>
</protein>
<keyword evidence="9 12" id="KW-0256">Endoplasmic reticulum</keyword>
<evidence type="ECO:0000256" key="2">
    <source>
        <dbReference type="ARBA" id="ARBA00004687"/>
    </source>
</evidence>
<evidence type="ECO:0000256" key="10">
    <source>
        <dbReference type="ARBA" id="ARBA00022989"/>
    </source>
</evidence>
<feature type="transmembrane region" description="Helical" evidence="12">
    <location>
        <begin position="104"/>
        <end position="130"/>
    </location>
</feature>
<keyword evidence="5 12" id="KW-0337">GPI-anchor biosynthesis</keyword>
<feature type="transmembrane region" description="Helical" evidence="12">
    <location>
        <begin position="411"/>
        <end position="430"/>
    </location>
</feature>
<dbReference type="AlphaFoldDB" id="A0A6C1DLE2"/>
<dbReference type="GO" id="GO:0004376">
    <property type="term" value="F:GPI mannosyltransferase activity"/>
    <property type="evidence" value="ECO:0007669"/>
    <property type="project" value="InterPro"/>
</dbReference>
<keyword evidence="14" id="KW-1185">Reference proteome</keyword>
<feature type="transmembrane region" description="Helical" evidence="12">
    <location>
        <begin position="7"/>
        <end position="25"/>
    </location>
</feature>
<comment type="pathway">
    <text evidence="2 12">Glycolipid biosynthesis; glycosylphosphatidylinositol-anchor biosynthesis.</text>
</comment>
<evidence type="ECO:0000256" key="5">
    <source>
        <dbReference type="ARBA" id="ARBA00022502"/>
    </source>
</evidence>
<name>A0A6C1DLE2_SACPS</name>
<keyword evidence="6 12" id="KW-0328">Glycosyltransferase</keyword>
<gene>
    <name evidence="13" type="primary">GPI18_1</name>
    <name evidence="13" type="ORF">GRS66_000209</name>
</gene>
<feature type="transmembrane region" description="Helical" evidence="12">
    <location>
        <begin position="151"/>
        <end position="183"/>
    </location>
</feature>
<dbReference type="GO" id="GO:0005789">
    <property type="term" value="C:endoplasmic reticulum membrane"/>
    <property type="evidence" value="ECO:0007669"/>
    <property type="project" value="UniProtKB-SubCell"/>
</dbReference>
<evidence type="ECO:0000256" key="7">
    <source>
        <dbReference type="ARBA" id="ARBA00022679"/>
    </source>
</evidence>
<feature type="transmembrane region" description="Helical" evidence="12">
    <location>
        <begin position="244"/>
        <end position="264"/>
    </location>
</feature>
<keyword evidence="11 12" id="KW-0472">Membrane</keyword>
<evidence type="ECO:0000256" key="8">
    <source>
        <dbReference type="ARBA" id="ARBA00022692"/>
    </source>
</evidence>
<organism evidence="13 14">
    <name type="scientific">Saccharomyces pastorianus</name>
    <name type="common">Lager yeast</name>
    <name type="synonym">Saccharomyces cerevisiae x Saccharomyces eubayanus</name>
    <dbReference type="NCBI Taxonomy" id="27292"/>
    <lineage>
        <taxon>Eukaryota</taxon>
        <taxon>Fungi</taxon>
        <taxon>Dikarya</taxon>
        <taxon>Ascomycota</taxon>
        <taxon>Saccharomycotina</taxon>
        <taxon>Saccharomycetes</taxon>
        <taxon>Saccharomycetales</taxon>
        <taxon>Saccharomycetaceae</taxon>
        <taxon>Saccharomyces</taxon>
    </lineage>
</organism>
<dbReference type="PANTHER" id="PTHR12468:SF2">
    <property type="entry name" value="GPI MANNOSYLTRANSFERASE 2"/>
    <property type="match status" value="1"/>
</dbReference>
<dbReference type="GO" id="GO:0031501">
    <property type="term" value="C:mannosyltransferase complex"/>
    <property type="evidence" value="ECO:0007669"/>
    <property type="project" value="TreeGrafter"/>
</dbReference>